<sequence>MPIALDNLRVGRVYRFVNQGEIRTIEIMARLAGDNFKIKDLDTLEYYTIHELLQWGKGKDYELEEFR</sequence>
<accession>A0A1H5TVQ0</accession>
<reference evidence="2" key="1">
    <citation type="submission" date="2016-10" db="EMBL/GenBank/DDBJ databases">
        <authorList>
            <person name="Varghese N."/>
            <person name="Submissions S."/>
        </authorList>
    </citation>
    <scope>NUCLEOTIDE SEQUENCE [LARGE SCALE GENOMIC DNA]</scope>
    <source>
        <strain evidence="2">DSM 17298</strain>
    </source>
</reference>
<dbReference type="STRING" id="1120964.GCA_001313265_00554"/>
<evidence type="ECO:0000313" key="2">
    <source>
        <dbReference type="Proteomes" id="UP000236736"/>
    </source>
</evidence>
<protein>
    <submittedName>
        <fullName evidence="1">Uncharacterized protein</fullName>
    </submittedName>
</protein>
<name>A0A1H5TVQ0_9BACT</name>
<dbReference type="OrthoDB" id="853687at2"/>
<dbReference type="EMBL" id="FNVR01000003">
    <property type="protein sequence ID" value="SEF66876.1"/>
    <property type="molecule type" value="Genomic_DNA"/>
</dbReference>
<dbReference type="AlphaFoldDB" id="A0A1H5TVQ0"/>
<organism evidence="1 2">
    <name type="scientific">Algoriphagus boritolerans DSM 17298 = JCM 18970</name>
    <dbReference type="NCBI Taxonomy" id="1120964"/>
    <lineage>
        <taxon>Bacteria</taxon>
        <taxon>Pseudomonadati</taxon>
        <taxon>Bacteroidota</taxon>
        <taxon>Cytophagia</taxon>
        <taxon>Cytophagales</taxon>
        <taxon>Cyclobacteriaceae</taxon>
        <taxon>Algoriphagus</taxon>
    </lineage>
</organism>
<gene>
    <name evidence="1" type="ORF">SAMN03080598_00966</name>
</gene>
<dbReference type="Proteomes" id="UP000236736">
    <property type="component" value="Unassembled WGS sequence"/>
</dbReference>
<dbReference type="RefSeq" id="WP_103923656.1">
    <property type="nucleotide sequence ID" value="NZ_FNVR01000003.1"/>
</dbReference>
<keyword evidence="2" id="KW-1185">Reference proteome</keyword>
<evidence type="ECO:0000313" key="1">
    <source>
        <dbReference type="EMBL" id="SEF66876.1"/>
    </source>
</evidence>
<proteinExistence type="predicted"/>